<evidence type="ECO:0000259" key="12">
    <source>
        <dbReference type="Pfam" id="PF02775"/>
    </source>
</evidence>
<comment type="similarity">
    <text evidence="3 10">Belongs to the TPP enzyme family.</text>
</comment>
<dbReference type="Pfam" id="PF00205">
    <property type="entry name" value="TPP_enzyme_M"/>
    <property type="match status" value="1"/>
</dbReference>
<evidence type="ECO:0000256" key="7">
    <source>
        <dbReference type="ARBA" id="ARBA00023052"/>
    </source>
</evidence>
<dbReference type="GO" id="GO:0009099">
    <property type="term" value="P:L-valine biosynthetic process"/>
    <property type="evidence" value="ECO:0007669"/>
    <property type="project" value="UniProtKB-UniPathway"/>
</dbReference>
<dbReference type="Pfam" id="PF02775">
    <property type="entry name" value="TPP_enzyme_C"/>
    <property type="match status" value="1"/>
</dbReference>
<evidence type="ECO:0000256" key="10">
    <source>
        <dbReference type="RuleBase" id="RU362132"/>
    </source>
</evidence>
<comment type="pathway">
    <text evidence="2">Amino-acid biosynthesis; L-valine biosynthesis; L-valine from pyruvate: step 1/4.</text>
</comment>
<dbReference type="InterPro" id="IPR029035">
    <property type="entry name" value="DHS-like_NAD/FAD-binding_dom"/>
</dbReference>
<dbReference type="RefSeq" id="WP_084356986.1">
    <property type="nucleotide sequence ID" value="NZ_LGTW01000030.1"/>
</dbReference>
<keyword evidence="8" id="KW-0028">Amino-acid biosynthesis</keyword>
<comment type="pathway">
    <text evidence="1">Amino-acid biosynthesis; L-isoleucine biosynthesis; L-isoleucine from 2-oxobutanoate: step 1/4.</text>
</comment>
<evidence type="ECO:0000256" key="4">
    <source>
        <dbReference type="ARBA" id="ARBA00013145"/>
    </source>
</evidence>
<organism evidence="14 15">
    <name type="scientific">Mycolicibacterium wolinskyi</name>
    <dbReference type="NCBI Taxonomy" id="59750"/>
    <lineage>
        <taxon>Bacteria</taxon>
        <taxon>Bacillati</taxon>
        <taxon>Actinomycetota</taxon>
        <taxon>Actinomycetes</taxon>
        <taxon>Mycobacteriales</taxon>
        <taxon>Mycobacteriaceae</taxon>
        <taxon>Mycolicibacterium</taxon>
    </lineage>
</organism>
<comment type="caution">
    <text evidence="14">The sequence shown here is derived from an EMBL/GenBank/DDBJ whole genome shotgun (WGS) entry which is preliminary data.</text>
</comment>
<evidence type="ECO:0000259" key="11">
    <source>
        <dbReference type="Pfam" id="PF00205"/>
    </source>
</evidence>
<dbReference type="CDD" id="cd00568">
    <property type="entry name" value="TPP_enzymes"/>
    <property type="match status" value="1"/>
</dbReference>
<dbReference type="InterPro" id="IPR012001">
    <property type="entry name" value="Thiamin_PyroP_enz_TPP-bd_dom"/>
</dbReference>
<dbReference type="GO" id="GO:0005948">
    <property type="term" value="C:acetolactate synthase complex"/>
    <property type="evidence" value="ECO:0007669"/>
    <property type="project" value="TreeGrafter"/>
</dbReference>
<sequence length="589" mass="62870">MRMVDALAQWFEAADVTHYYGYAGGAVWPLLDGLVDHPSIQGVQAKHESHAVHQADIHWRVNQKIAPVIVTKGPGLLNCVGGVASAMHDGIPLLVIAGSGATHFLGKGGMQELYYSGFDDAVPVFRPITKGSWLAVRPDTVIDLLNHALRVATSGKPGPVFIQLPLDVQLAALEGEVEAPVRRSVRQRTRVDVADVGEAGNLLAEAQRPLLLAGGGLVRSPGGAQALRSLAESRGIPVVTTLPGKGLLDEEHPLSLGCVGRSGTECAARATREADLIVAVGSRFSDNHTNNWRKGAIYDMEQTKLVQVNVDPEEIGRNYSVEQGLVGDGAAFLEDLRAVTDGAPDAYADWVGKVSQFRSEWRDSIVPVLTAPTSPIHPGRMCYEVGEVLAERGRVFVDIGDVIQYAEPYMTVRRPGAFHISPGMAEMGWAAQGATGACLAAPGEPAVVLTGDGAFMMGPQAVATAVEYGAPVVWVILNNLELGIERKGADGKFGRSHPWYSFTVAATGEPYTPDFAALARSFGAEGERIDETGQFRPALEKAVVSGRPTVLDVAIDTSIPSYFTKGLDRYNPDHWGQSYPSYGGLKLAK</sequence>
<feature type="domain" description="Thiamine pyrophosphate enzyme TPP-binding" evidence="12">
    <location>
        <begin position="398"/>
        <end position="553"/>
    </location>
</feature>
<dbReference type="UniPathway" id="UPA00047">
    <property type="reaction ID" value="UER00055"/>
</dbReference>
<dbReference type="CDD" id="cd07035">
    <property type="entry name" value="TPP_PYR_POX_like"/>
    <property type="match status" value="1"/>
</dbReference>
<keyword evidence="15" id="KW-1185">Reference proteome</keyword>
<evidence type="ECO:0000256" key="5">
    <source>
        <dbReference type="ARBA" id="ARBA00022630"/>
    </source>
</evidence>
<dbReference type="PANTHER" id="PTHR18968:SF13">
    <property type="entry name" value="ACETOLACTATE SYNTHASE CATALYTIC SUBUNIT, MITOCHONDRIAL"/>
    <property type="match status" value="1"/>
</dbReference>
<dbReference type="PANTHER" id="PTHR18968">
    <property type="entry name" value="THIAMINE PYROPHOSPHATE ENZYMES"/>
    <property type="match status" value="1"/>
</dbReference>
<evidence type="ECO:0000313" key="15">
    <source>
        <dbReference type="Proteomes" id="UP000070612"/>
    </source>
</evidence>
<dbReference type="GO" id="GO:0030976">
    <property type="term" value="F:thiamine pyrophosphate binding"/>
    <property type="evidence" value="ECO:0007669"/>
    <property type="project" value="InterPro"/>
</dbReference>
<keyword evidence="8" id="KW-0100">Branched-chain amino acid biosynthesis</keyword>
<proteinExistence type="inferred from homology"/>
<dbReference type="UniPathway" id="UPA00049">
    <property type="reaction ID" value="UER00059"/>
</dbReference>
<reference evidence="14 15" key="1">
    <citation type="submission" date="2015-07" db="EMBL/GenBank/DDBJ databases">
        <title>A draft genome sequence of Mycobacterium wolinskyi.</title>
        <authorList>
            <person name="de Man T.J."/>
            <person name="Perry K.A."/>
            <person name="Coulliette A.D."/>
            <person name="Jensen B."/>
            <person name="Toney N.C."/>
            <person name="Limbago B.M."/>
            <person name="Noble-Wang J."/>
        </authorList>
    </citation>
    <scope>NUCLEOTIDE SEQUENCE [LARGE SCALE GENOMIC DNA]</scope>
    <source>
        <strain evidence="14 15">CDC_01</strain>
    </source>
</reference>
<protein>
    <recommendedName>
        <fullName evidence="4">acetolactate synthase</fullName>
        <ecNumber evidence="4">2.2.1.6</ecNumber>
    </recommendedName>
</protein>
<dbReference type="InterPro" id="IPR045229">
    <property type="entry name" value="TPP_enz"/>
</dbReference>
<dbReference type="GO" id="GO:0050660">
    <property type="term" value="F:flavin adenine dinucleotide binding"/>
    <property type="evidence" value="ECO:0007669"/>
    <property type="project" value="TreeGrafter"/>
</dbReference>
<dbReference type="AlphaFoldDB" id="A0A132PD50"/>
<accession>A0A132PD50</accession>
<keyword evidence="7 10" id="KW-0786">Thiamine pyrophosphate</keyword>
<name>A0A132PD50_9MYCO</name>
<feature type="domain" description="Thiamine pyrophosphate enzyme central" evidence="11">
    <location>
        <begin position="198"/>
        <end position="336"/>
    </location>
</feature>
<evidence type="ECO:0000256" key="6">
    <source>
        <dbReference type="ARBA" id="ARBA00022827"/>
    </source>
</evidence>
<dbReference type="SUPFAM" id="SSF52518">
    <property type="entry name" value="Thiamin diphosphate-binding fold (THDP-binding)"/>
    <property type="match status" value="2"/>
</dbReference>
<feature type="domain" description="Thiamine pyrophosphate enzyme N-terminal TPP-binding" evidence="13">
    <location>
        <begin position="1"/>
        <end position="113"/>
    </location>
</feature>
<comment type="catalytic activity">
    <reaction evidence="9">
        <text>2 pyruvate + H(+) = (2S)-2-acetolactate + CO2</text>
        <dbReference type="Rhea" id="RHEA:25249"/>
        <dbReference type="ChEBI" id="CHEBI:15361"/>
        <dbReference type="ChEBI" id="CHEBI:15378"/>
        <dbReference type="ChEBI" id="CHEBI:16526"/>
        <dbReference type="ChEBI" id="CHEBI:58476"/>
        <dbReference type="EC" id="2.2.1.6"/>
    </reaction>
</comment>
<keyword evidence="5" id="KW-0285">Flavoprotein</keyword>
<evidence type="ECO:0000256" key="2">
    <source>
        <dbReference type="ARBA" id="ARBA00005025"/>
    </source>
</evidence>
<dbReference type="Gene3D" id="3.40.50.970">
    <property type="match status" value="2"/>
</dbReference>
<evidence type="ECO:0000256" key="8">
    <source>
        <dbReference type="ARBA" id="ARBA00023304"/>
    </source>
</evidence>
<evidence type="ECO:0000313" key="14">
    <source>
        <dbReference type="EMBL" id="KWX20147.1"/>
    </source>
</evidence>
<dbReference type="GO" id="GO:0000287">
    <property type="term" value="F:magnesium ion binding"/>
    <property type="evidence" value="ECO:0007669"/>
    <property type="project" value="InterPro"/>
</dbReference>
<evidence type="ECO:0000256" key="9">
    <source>
        <dbReference type="ARBA" id="ARBA00048670"/>
    </source>
</evidence>
<evidence type="ECO:0000259" key="13">
    <source>
        <dbReference type="Pfam" id="PF02776"/>
    </source>
</evidence>
<evidence type="ECO:0000256" key="3">
    <source>
        <dbReference type="ARBA" id="ARBA00007812"/>
    </source>
</evidence>
<dbReference type="EMBL" id="LGTW01000030">
    <property type="protein sequence ID" value="KWX20147.1"/>
    <property type="molecule type" value="Genomic_DNA"/>
</dbReference>
<dbReference type="Pfam" id="PF02776">
    <property type="entry name" value="TPP_enzyme_N"/>
    <property type="match status" value="1"/>
</dbReference>
<dbReference type="InterPro" id="IPR029061">
    <property type="entry name" value="THDP-binding"/>
</dbReference>
<dbReference type="InterPro" id="IPR012000">
    <property type="entry name" value="Thiamin_PyroP_enz_cen_dom"/>
</dbReference>
<evidence type="ECO:0000256" key="1">
    <source>
        <dbReference type="ARBA" id="ARBA00004974"/>
    </source>
</evidence>
<dbReference type="PATRIC" id="fig|59750.3.peg.4704"/>
<dbReference type="InterPro" id="IPR011766">
    <property type="entry name" value="TPP_enzyme_TPP-bd"/>
</dbReference>
<gene>
    <name evidence="14" type="ORF">AFM11_31890</name>
</gene>
<dbReference type="Proteomes" id="UP000070612">
    <property type="component" value="Unassembled WGS sequence"/>
</dbReference>
<dbReference type="GO" id="GO:0003984">
    <property type="term" value="F:acetolactate synthase activity"/>
    <property type="evidence" value="ECO:0007669"/>
    <property type="project" value="UniProtKB-EC"/>
</dbReference>
<dbReference type="GO" id="GO:0009097">
    <property type="term" value="P:isoleucine biosynthetic process"/>
    <property type="evidence" value="ECO:0007669"/>
    <property type="project" value="UniProtKB-UniPathway"/>
</dbReference>
<keyword evidence="6" id="KW-0274">FAD</keyword>
<dbReference type="SUPFAM" id="SSF52467">
    <property type="entry name" value="DHS-like NAD/FAD-binding domain"/>
    <property type="match status" value="1"/>
</dbReference>
<dbReference type="EC" id="2.2.1.6" evidence="4"/>
<dbReference type="Gene3D" id="3.40.50.1220">
    <property type="entry name" value="TPP-binding domain"/>
    <property type="match status" value="1"/>
</dbReference>